<proteinExistence type="predicted"/>
<dbReference type="EMBL" id="QJKJ01009041">
    <property type="protein sequence ID" value="RDX77892.1"/>
    <property type="molecule type" value="Genomic_DNA"/>
</dbReference>
<evidence type="ECO:0000313" key="1">
    <source>
        <dbReference type="EMBL" id="RDX77892.1"/>
    </source>
</evidence>
<dbReference type="AlphaFoldDB" id="A0A371FHW4"/>
<reference evidence="1" key="1">
    <citation type="submission" date="2018-05" db="EMBL/GenBank/DDBJ databases">
        <title>Draft genome of Mucuna pruriens seed.</title>
        <authorList>
            <person name="Nnadi N.E."/>
            <person name="Vos R."/>
            <person name="Hasami M.H."/>
            <person name="Devisetty U.K."/>
            <person name="Aguiy J.C."/>
        </authorList>
    </citation>
    <scope>NUCLEOTIDE SEQUENCE [LARGE SCALE GENOMIC DNA]</scope>
    <source>
        <strain evidence="1">JCA_2017</strain>
    </source>
</reference>
<dbReference type="OrthoDB" id="1429661at2759"/>
<gene>
    <name evidence="1" type="ORF">CR513_41912</name>
</gene>
<feature type="non-terminal residue" evidence="1">
    <location>
        <position position="1"/>
    </location>
</feature>
<accession>A0A371FHW4</accession>
<evidence type="ECO:0000313" key="2">
    <source>
        <dbReference type="Proteomes" id="UP000257109"/>
    </source>
</evidence>
<organism evidence="1 2">
    <name type="scientific">Mucuna pruriens</name>
    <name type="common">Velvet bean</name>
    <name type="synonym">Dolichos pruriens</name>
    <dbReference type="NCBI Taxonomy" id="157652"/>
    <lineage>
        <taxon>Eukaryota</taxon>
        <taxon>Viridiplantae</taxon>
        <taxon>Streptophyta</taxon>
        <taxon>Embryophyta</taxon>
        <taxon>Tracheophyta</taxon>
        <taxon>Spermatophyta</taxon>
        <taxon>Magnoliopsida</taxon>
        <taxon>eudicotyledons</taxon>
        <taxon>Gunneridae</taxon>
        <taxon>Pentapetalae</taxon>
        <taxon>rosids</taxon>
        <taxon>fabids</taxon>
        <taxon>Fabales</taxon>
        <taxon>Fabaceae</taxon>
        <taxon>Papilionoideae</taxon>
        <taxon>50 kb inversion clade</taxon>
        <taxon>NPAAA clade</taxon>
        <taxon>indigoferoid/millettioid clade</taxon>
        <taxon>Phaseoleae</taxon>
        <taxon>Mucuna</taxon>
    </lineage>
</organism>
<comment type="caution">
    <text evidence="1">The sequence shown here is derived from an EMBL/GenBank/DDBJ whole genome shotgun (WGS) entry which is preliminary data.</text>
</comment>
<name>A0A371FHW4_MUCPR</name>
<protein>
    <recommendedName>
        <fullName evidence="3">Reverse transcriptase domain-containing protein</fullName>
    </recommendedName>
</protein>
<evidence type="ECO:0008006" key="3">
    <source>
        <dbReference type="Google" id="ProtNLM"/>
    </source>
</evidence>
<keyword evidence="2" id="KW-1185">Reference proteome</keyword>
<dbReference type="Proteomes" id="UP000257109">
    <property type="component" value="Unassembled WGS sequence"/>
</dbReference>
<sequence>MNSAWKHMRIPGSINLEERIPSWLGSVLFNARLKLITSKLCSKWTGPFVITKIFPYGAVELHDELTRSTFQVNGQQLKNFHGSPTTKVGEVESISLDEQATTTDTPYATLKQTSLCIPIIH</sequence>